<dbReference type="Pfam" id="PF03484">
    <property type="entry name" value="B5"/>
    <property type="match status" value="1"/>
</dbReference>
<evidence type="ECO:0000313" key="12">
    <source>
        <dbReference type="EMBL" id="KIX85528.1"/>
    </source>
</evidence>
<dbReference type="SMART" id="SM00874">
    <property type="entry name" value="B5"/>
    <property type="match status" value="1"/>
</dbReference>
<keyword evidence="13" id="KW-1185">Reference proteome</keyword>
<dbReference type="PROSITE" id="PS51447">
    <property type="entry name" value="FDX_ACB"/>
    <property type="match status" value="1"/>
</dbReference>
<sequence>MFCDSVSSIGYLTLKSTADMKLSLRWIFDHLQGSANSIDINDVWQWIGNRVAELEEITFINRSFDQCVYGQITAIGLTTDIWCSQLNRTVSLDNRSDGRIGYGALLIQEDNKFRWALLSDVGSVRTQMYPLFNYNSEDASRWKDQVACQDWILTIDNKSITHRPDLWSHRGFAQELSGALNMPMRPLQELCACLPAPYVNDTDAFAGPISIYNTTSACQRFAAIYLSNVNNQLSNLYIIDRLLAIDSKPINALVDATNYVMYDMGQPLHAFDARAFENKTLYITTSSQNQSLTLLDGTTVQTCADDIVITNGTNPQALAGIMGGQESSIKDSTAECIVEAACFQGSVIRKTSARVKKRTDASARFEKNIDPTMQYNALARFISVLNDMRVAYTLDLRTVYLGKNPEIQQVFLSYKMLCERIGLTVKISTIESILQSLGFKVNIQDDVFAITVPPFRGTKESLIPEDIIEEIARIIRFDSIVPVLPQRPMSAFDIATVTRTRLIKQICAFGMHMNELQSYAMFDEQVLDTIKWEPKDAIEVLSPVSENWRRLCTTLVPHMLQAIHKNHMYSARLAFFEFGRTWYVQHDHPYEHKKIAAIWYDKYKPVDFYWVQDELDALWDGLGISVKYQVASKTEPWYTDGQYAHIYHDEYYIGSIGTIDATWATRIFEGYSVVVELDGDYLINYKAPTPQFISPSRYPIVQRDISILLEKTISADSIIAALRAVDSRVTSVYIVDRFYKPDMHTSHALTLRILLQDTHGTMVVEDIDSIMHKLIVILTESFNARIR</sequence>
<dbReference type="GO" id="GO:0003723">
    <property type="term" value="F:RNA binding"/>
    <property type="evidence" value="ECO:0007669"/>
    <property type="project" value="InterPro"/>
</dbReference>
<dbReference type="Gene3D" id="3.30.930.10">
    <property type="entry name" value="Bira Bifunctional Protein, Domain 2"/>
    <property type="match status" value="1"/>
</dbReference>
<gene>
    <name evidence="12" type="ORF">J120_00970</name>
</gene>
<dbReference type="SUPFAM" id="SSF54991">
    <property type="entry name" value="Anticodon-binding domain of PheRS"/>
    <property type="match status" value="1"/>
</dbReference>
<dbReference type="InterPro" id="IPR005147">
    <property type="entry name" value="tRNA_synthase_B5-dom"/>
</dbReference>
<dbReference type="GO" id="GO:0000287">
    <property type="term" value="F:magnesium ion binding"/>
    <property type="evidence" value="ECO:0007669"/>
    <property type="project" value="InterPro"/>
</dbReference>
<proteinExistence type="predicted"/>
<dbReference type="GO" id="GO:0009328">
    <property type="term" value="C:phenylalanine-tRNA ligase complex"/>
    <property type="evidence" value="ECO:0007669"/>
    <property type="project" value="TreeGrafter"/>
</dbReference>
<dbReference type="Proteomes" id="UP000032214">
    <property type="component" value="Unassembled WGS sequence"/>
</dbReference>
<keyword evidence="3" id="KW-0436">Ligase</keyword>
<evidence type="ECO:0000256" key="3">
    <source>
        <dbReference type="ARBA" id="ARBA00022598"/>
    </source>
</evidence>
<evidence type="ECO:0000256" key="4">
    <source>
        <dbReference type="ARBA" id="ARBA00022723"/>
    </source>
</evidence>
<evidence type="ECO:0000259" key="11">
    <source>
        <dbReference type="PROSITE" id="PS51483"/>
    </source>
</evidence>
<evidence type="ECO:0000256" key="9">
    <source>
        <dbReference type="ARBA" id="ARBA00023146"/>
    </source>
</evidence>
<reference evidence="12 13" key="1">
    <citation type="journal article" date="2013" name="Proc. Natl. Acad. Sci. U.S.A.">
        <title>Candidate phylum TM6 genome recovered from a hospital sink biofilm provides genomic insights into this uncultivated phylum.</title>
        <authorList>
            <person name="McLean J.S."/>
            <person name="Lombardo M.J."/>
            <person name="Badger J.H."/>
            <person name="Edlund A."/>
            <person name="Novotny M."/>
            <person name="Yee-Greenbaum J."/>
            <person name="Vyahhi N."/>
            <person name="Hall A.P."/>
            <person name="Yang Y."/>
            <person name="Dupont C.L."/>
            <person name="Ziegler M.G."/>
            <person name="Chitsaz H."/>
            <person name="Allen A.E."/>
            <person name="Yooseph S."/>
            <person name="Tesler G."/>
            <person name="Pevzner P.A."/>
            <person name="Friedman R.M."/>
            <person name="Nealson K.H."/>
            <person name="Venter J.C."/>
            <person name="Lasken R.S."/>
        </authorList>
    </citation>
    <scope>NUCLEOTIDE SEQUENCE [LARGE SCALE GENOMIC DNA]</scope>
    <source>
        <strain evidence="12 13">TM6SC1</strain>
    </source>
</reference>
<keyword evidence="9" id="KW-0030">Aminoacyl-tRNA synthetase</keyword>
<keyword evidence="7" id="KW-0460">Magnesium</keyword>
<dbReference type="EC" id="6.1.1.20" evidence="2"/>
<keyword evidence="6" id="KW-0067">ATP-binding</keyword>
<dbReference type="SMART" id="SM00873">
    <property type="entry name" value="B3_4"/>
    <property type="match status" value="1"/>
</dbReference>
<dbReference type="GO" id="GO:0006432">
    <property type="term" value="P:phenylalanyl-tRNA aminoacylation"/>
    <property type="evidence" value="ECO:0007669"/>
    <property type="project" value="InterPro"/>
</dbReference>
<dbReference type="SUPFAM" id="SSF46955">
    <property type="entry name" value="Putative DNA-binding domain"/>
    <property type="match status" value="1"/>
</dbReference>
<dbReference type="InterPro" id="IPR009061">
    <property type="entry name" value="DNA-bd_dom_put_sf"/>
</dbReference>
<feature type="domain" description="B5" evidence="11">
    <location>
        <begin position="405"/>
        <end position="482"/>
    </location>
</feature>
<dbReference type="InterPro" id="IPR045060">
    <property type="entry name" value="Phe-tRNA-ligase_IIc_bsu"/>
</dbReference>
<dbReference type="PROSITE" id="PS51483">
    <property type="entry name" value="B5"/>
    <property type="match status" value="1"/>
</dbReference>
<name>A0A0D2JME6_9BACT</name>
<dbReference type="EMBL" id="ARQD01000001">
    <property type="protein sequence ID" value="KIX85528.1"/>
    <property type="molecule type" value="Genomic_DNA"/>
</dbReference>
<dbReference type="Gene3D" id="3.30.56.10">
    <property type="match status" value="1"/>
</dbReference>
<dbReference type="AlphaFoldDB" id="A0A0D2JME6"/>
<comment type="cofactor">
    <cofactor evidence="1">
        <name>Mg(2+)</name>
        <dbReference type="ChEBI" id="CHEBI:18420"/>
    </cofactor>
</comment>
<accession>A0A0D2JME6</accession>
<dbReference type="InterPro" id="IPR020825">
    <property type="entry name" value="Phe-tRNA_synthase-like_B3/B4"/>
</dbReference>
<evidence type="ECO:0000256" key="1">
    <source>
        <dbReference type="ARBA" id="ARBA00001946"/>
    </source>
</evidence>
<dbReference type="PANTHER" id="PTHR10947:SF0">
    <property type="entry name" value="PHENYLALANINE--TRNA LIGASE BETA SUBUNIT"/>
    <property type="match status" value="1"/>
</dbReference>
<dbReference type="Pfam" id="PF03483">
    <property type="entry name" value="B3_4"/>
    <property type="match status" value="1"/>
</dbReference>
<evidence type="ECO:0000256" key="6">
    <source>
        <dbReference type="ARBA" id="ARBA00022840"/>
    </source>
</evidence>
<dbReference type="GO" id="GO:0004826">
    <property type="term" value="F:phenylalanine-tRNA ligase activity"/>
    <property type="evidence" value="ECO:0007669"/>
    <property type="project" value="UniProtKB-EC"/>
</dbReference>
<evidence type="ECO:0000256" key="8">
    <source>
        <dbReference type="ARBA" id="ARBA00022917"/>
    </source>
</evidence>
<dbReference type="InterPro" id="IPR005146">
    <property type="entry name" value="B3/B4_tRNA-bd"/>
</dbReference>
<dbReference type="InterPro" id="IPR041616">
    <property type="entry name" value="PheRS_beta_core"/>
</dbReference>
<comment type="caution">
    <text evidence="12">The sequence shown here is derived from an EMBL/GenBank/DDBJ whole genome shotgun (WGS) entry which is preliminary data.</text>
</comment>
<evidence type="ECO:0000256" key="5">
    <source>
        <dbReference type="ARBA" id="ARBA00022741"/>
    </source>
</evidence>
<dbReference type="STRING" id="1306947.J120_00970"/>
<dbReference type="InterPro" id="IPR005121">
    <property type="entry name" value="Fdx_antiC-bd"/>
</dbReference>
<organism evidence="12 13">
    <name type="scientific">candidate division TM6 bacterium JCVI TM6SC1</name>
    <dbReference type="NCBI Taxonomy" id="1306947"/>
    <lineage>
        <taxon>Bacteria</taxon>
        <taxon>Candidatus Babelota</taxon>
        <taxon>Vermiphilus</taxon>
    </lineage>
</organism>
<protein>
    <recommendedName>
        <fullName evidence="2">phenylalanine--tRNA ligase</fullName>
        <ecNumber evidence="2">6.1.1.20</ecNumber>
    </recommendedName>
</protein>
<keyword evidence="4" id="KW-0479">Metal-binding</keyword>
<evidence type="ECO:0000313" key="13">
    <source>
        <dbReference type="Proteomes" id="UP000032214"/>
    </source>
</evidence>
<keyword evidence="8" id="KW-0648">Protein biosynthesis</keyword>
<evidence type="ECO:0000256" key="2">
    <source>
        <dbReference type="ARBA" id="ARBA00012814"/>
    </source>
</evidence>
<evidence type="ECO:0000256" key="7">
    <source>
        <dbReference type="ARBA" id="ARBA00022842"/>
    </source>
</evidence>
<dbReference type="Pfam" id="PF17759">
    <property type="entry name" value="tRNA_synthFbeta"/>
    <property type="match status" value="1"/>
</dbReference>
<dbReference type="SUPFAM" id="SSF56037">
    <property type="entry name" value="PheT/TilS domain"/>
    <property type="match status" value="1"/>
</dbReference>
<dbReference type="InterPro" id="IPR045864">
    <property type="entry name" value="aa-tRNA-synth_II/BPL/LPL"/>
</dbReference>
<dbReference type="GO" id="GO:0005524">
    <property type="term" value="F:ATP binding"/>
    <property type="evidence" value="ECO:0007669"/>
    <property type="project" value="UniProtKB-KW"/>
</dbReference>
<keyword evidence="5" id="KW-0547">Nucleotide-binding</keyword>
<dbReference type="InterPro" id="IPR036690">
    <property type="entry name" value="Fdx_antiC-bd_sf"/>
</dbReference>
<dbReference type="SMART" id="SM00896">
    <property type="entry name" value="FDX-ACB"/>
    <property type="match status" value="1"/>
</dbReference>
<dbReference type="SUPFAM" id="SSF55681">
    <property type="entry name" value="Class II aaRS and biotin synthetases"/>
    <property type="match status" value="1"/>
</dbReference>
<dbReference type="Pfam" id="PF03147">
    <property type="entry name" value="FDX-ACB"/>
    <property type="match status" value="1"/>
</dbReference>
<dbReference type="PANTHER" id="PTHR10947">
    <property type="entry name" value="PHENYLALANYL-TRNA SYNTHETASE BETA CHAIN AND LEUCINE-RICH REPEAT-CONTAINING PROTEIN 47"/>
    <property type="match status" value="1"/>
</dbReference>
<evidence type="ECO:0000259" key="10">
    <source>
        <dbReference type="PROSITE" id="PS51447"/>
    </source>
</evidence>
<feature type="domain" description="FDX-ACB" evidence="10">
    <location>
        <begin position="696"/>
        <end position="787"/>
    </location>
</feature>
<dbReference type="Gene3D" id="3.30.70.380">
    <property type="entry name" value="Ferrodoxin-fold anticodon-binding domain"/>
    <property type="match status" value="1"/>
</dbReference>
<dbReference type="eggNOG" id="COG0072">
    <property type="taxonomic scope" value="Bacteria"/>
</dbReference>
<dbReference type="Gene3D" id="3.50.40.10">
    <property type="entry name" value="Phenylalanyl-trna Synthetase, Chain B, domain 3"/>
    <property type="match status" value="1"/>
</dbReference>